<dbReference type="EMBL" id="QXGD01000152">
    <property type="protein sequence ID" value="KAE9250393.1"/>
    <property type="molecule type" value="Genomic_DNA"/>
</dbReference>
<dbReference type="InterPro" id="IPR026749">
    <property type="entry name" value="Tmem135"/>
</dbReference>
<dbReference type="AlphaFoldDB" id="A0A6A3UFR0"/>
<dbReference type="EMBL" id="QXFZ01000166">
    <property type="protein sequence ID" value="KAE9129288.1"/>
    <property type="molecule type" value="Genomic_DNA"/>
</dbReference>
<dbReference type="EMBL" id="QXGC01000227">
    <property type="protein sequence ID" value="KAE9244073.1"/>
    <property type="molecule type" value="Genomic_DNA"/>
</dbReference>
<evidence type="ECO:0008006" key="13">
    <source>
        <dbReference type="Google" id="ProtNLM"/>
    </source>
</evidence>
<gene>
    <name evidence="6" type="ORF">PF001_g6216</name>
    <name evidence="5" type="ORF">PF002_g4812</name>
    <name evidence="4" type="ORF">PF004_g5832</name>
    <name evidence="3" type="ORF">PF006_g6038</name>
    <name evidence="2" type="ORF">PF007_g4947</name>
    <name evidence="1" type="ORF">PF010_g6072</name>
</gene>
<dbReference type="Proteomes" id="UP000476176">
    <property type="component" value="Unassembled WGS sequence"/>
</dbReference>
<evidence type="ECO:0000313" key="12">
    <source>
        <dbReference type="Proteomes" id="UP000488956"/>
    </source>
</evidence>
<comment type="caution">
    <text evidence="3">The sequence shown here is derived from an EMBL/GenBank/DDBJ whole genome shotgun (WGS) entry which is preliminary data.</text>
</comment>
<evidence type="ECO:0000313" key="9">
    <source>
        <dbReference type="Proteomes" id="UP000440732"/>
    </source>
</evidence>
<organism evidence="3 9">
    <name type="scientific">Phytophthora fragariae</name>
    <dbReference type="NCBI Taxonomy" id="53985"/>
    <lineage>
        <taxon>Eukaryota</taxon>
        <taxon>Sar</taxon>
        <taxon>Stramenopiles</taxon>
        <taxon>Oomycota</taxon>
        <taxon>Peronosporomycetes</taxon>
        <taxon>Peronosporales</taxon>
        <taxon>Peronosporaceae</taxon>
        <taxon>Phytophthora</taxon>
    </lineage>
</organism>
<evidence type="ECO:0000313" key="3">
    <source>
        <dbReference type="EMBL" id="KAE9149477.1"/>
    </source>
</evidence>
<dbReference type="Proteomes" id="UP000437068">
    <property type="component" value="Unassembled WGS sequence"/>
</dbReference>
<dbReference type="EMBL" id="QXFX01000238">
    <property type="protein sequence ID" value="KAE9124271.1"/>
    <property type="molecule type" value="Genomic_DNA"/>
</dbReference>
<evidence type="ECO:0000313" key="5">
    <source>
        <dbReference type="EMBL" id="KAE9250393.1"/>
    </source>
</evidence>
<dbReference type="Proteomes" id="UP000488956">
    <property type="component" value="Unassembled WGS sequence"/>
</dbReference>
<evidence type="ECO:0000313" key="10">
    <source>
        <dbReference type="Proteomes" id="UP000441208"/>
    </source>
</evidence>
<dbReference type="EMBL" id="QXGA01000237">
    <property type="protein sequence ID" value="KAE9149477.1"/>
    <property type="molecule type" value="Genomic_DNA"/>
</dbReference>
<dbReference type="PANTHER" id="PTHR12459">
    <property type="entry name" value="TRANSMEMBRANE PROTEIN 135-RELATED"/>
    <property type="match status" value="1"/>
</dbReference>
<dbReference type="Proteomes" id="UP000441208">
    <property type="component" value="Unassembled WGS sequence"/>
</dbReference>
<evidence type="ECO:0000313" key="11">
    <source>
        <dbReference type="Proteomes" id="UP000476176"/>
    </source>
</evidence>
<evidence type="ECO:0000313" key="4">
    <source>
        <dbReference type="EMBL" id="KAE9244073.1"/>
    </source>
</evidence>
<sequence length="428" mass="46921">MLSPQTLAQVSPAHHAARGASAALLAATAAANLMGNRKALLTLLQRRQVPALTLSPPSRNIAALAVFIGVFRFLQRTAKQNDKPSSQSPLVPGAAWASGLGVACLSPKNRPPIVALLSTHAASQLVQQLMAKYPDVTLLKPLELLAFMTAVGWIYYSGFFHPESYQRSHMRLILKYVLLTQPMASELQEKYRAGLNPNPCAVRHKGLSCGQFARSDFLQRVTSEAFRLYLPVHVSAWLFAQRHANVRSKPLSTRLRRFVAKLLRSTAYFTTFVYVGWVLSCQMGGFGDRSVAHRKLQFFLGGALPSLAIFIESPSRRRPIGLILTSYVLVSMGNVAFRRIAWLQAGASPVRGLLEAACVAAAVAATISGSLESNHLVRRVLLGDVEARALKEELRGVNEAEAFWSAPRMLNKEKVSTRHRSLYAATLD</sequence>
<reference evidence="7 8" key="1">
    <citation type="submission" date="2018-08" db="EMBL/GenBank/DDBJ databases">
        <title>Genomic investigation of the strawberry pathogen Phytophthora fragariae indicates pathogenicity is determined by transcriptional variation in three key races.</title>
        <authorList>
            <person name="Adams T.M."/>
            <person name="Armitage A.D."/>
            <person name="Sobczyk M.K."/>
            <person name="Bates H.J."/>
            <person name="Dunwell J.M."/>
            <person name="Nellist C.F."/>
            <person name="Harrison R.J."/>
        </authorList>
    </citation>
    <scope>NUCLEOTIDE SEQUENCE [LARGE SCALE GENOMIC DNA]</scope>
    <source>
        <strain evidence="6 7">A4</strain>
        <strain evidence="5 8">BC-1</strain>
        <strain evidence="4 11">BC-23</strain>
        <strain evidence="3 9">NOV-5</strain>
        <strain evidence="2 10">NOV-71</strain>
        <strain evidence="1 12">ONT-3</strain>
    </source>
</reference>
<accession>A0A6A3UFR0</accession>
<proteinExistence type="predicted"/>
<evidence type="ECO:0000313" key="1">
    <source>
        <dbReference type="EMBL" id="KAE9124271.1"/>
    </source>
</evidence>
<name>A0A6A3UFR0_9STRA</name>
<dbReference type="Proteomes" id="UP000440367">
    <property type="component" value="Unassembled WGS sequence"/>
</dbReference>
<dbReference type="PANTHER" id="PTHR12459:SF15">
    <property type="entry name" value="TRANSMEMBRANE PROTEIN 135"/>
    <property type="match status" value="1"/>
</dbReference>
<dbReference type="Proteomes" id="UP000440732">
    <property type="component" value="Unassembled WGS sequence"/>
</dbReference>
<protein>
    <recommendedName>
        <fullName evidence="13">Transmembrane protein 135 N-terminal domain-containing protein</fullName>
    </recommendedName>
</protein>
<dbReference type="EMBL" id="QXGE01000245">
    <property type="protein sequence ID" value="KAE9318746.1"/>
    <property type="molecule type" value="Genomic_DNA"/>
</dbReference>
<evidence type="ECO:0000313" key="2">
    <source>
        <dbReference type="EMBL" id="KAE9129288.1"/>
    </source>
</evidence>
<evidence type="ECO:0000313" key="6">
    <source>
        <dbReference type="EMBL" id="KAE9318746.1"/>
    </source>
</evidence>
<evidence type="ECO:0000313" key="7">
    <source>
        <dbReference type="Proteomes" id="UP000437068"/>
    </source>
</evidence>
<evidence type="ECO:0000313" key="8">
    <source>
        <dbReference type="Proteomes" id="UP000440367"/>
    </source>
</evidence>